<protein>
    <submittedName>
        <fullName evidence="1">Uncharacterized protein</fullName>
    </submittedName>
</protein>
<sequence>MLMYVDLNSNTDMEKRTCPCTCDISLIMARHNCICLEAPLASDAEETRRASSNISVCFRNKPGCYSTANKTTCNNPLPKSPSYLCRNLHENNSGSDTVSGIQPSE</sequence>
<dbReference type="Proteomes" id="UP001209878">
    <property type="component" value="Unassembled WGS sequence"/>
</dbReference>
<gene>
    <name evidence="1" type="ORF">NP493_728g01085</name>
</gene>
<evidence type="ECO:0000313" key="2">
    <source>
        <dbReference type="Proteomes" id="UP001209878"/>
    </source>
</evidence>
<dbReference type="EMBL" id="JAODUO010000727">
    <property type="protein sequence ID" value="KAK2175498.1"/>
    <property type="molecule type" value="Genomic_DNA"/>
</dbReference>
<name>A0AAD9KRR9_RIDPI</name>
<comment type="caution">
    <text evidence="1">The sequence shown here is derived from an EMBL/GenBank/DDBJ whole genome shotgun (WGS) entry which is preliminary data.</text>
</comment>
<dbReference type="AlphaFoldDB" id="A0AAD9KRR9"/>
<reference evidence="1" key="1">
    <citation type="journal article" date="2023" name="Mol. Biol. Evol.">
        <title>Third-Generation Sequencing Reveals the Adaptive Role of the Epigenome in Three Deep-Sea Polychaetes.</title>
        <authorList>
            <person name="Perez M."/>
            <person name="Aroh O."/>
            <person name="Sun Y."/>
            <person name="Lan Y."/>
            <person name="Juniper S.K."/>
            <person name="Young C.R."/>
            <person name="Angers B."/>
            <person name="Qian P.Y."/>
        </authorList>
    </citation>
    <scope>NUCLEOTIDE SEQUENCE</scope>
    <source>
        <strain evidence="1">R07B-5</strain>
    </source>
</reference>
<accession>A0AAD9KRR9</accession>
<keyword evidence="2" id="KW-1185">Reference proteome</keyword>
<evidence type="ECO:0000313" key="1">
    <source>
        <dbReference type="EMBL" id="KAK2175498.1"/>
    </source>
</evidence>
<organism evidence="1 2">
    <name type="scientific">Ridgeia piscesae</name>
    <name type="common">Tubeworm</name>
    <dbReference type="NCBI Taxonomy" id="27915"/>
    <lineage>
        <taxon>Eukaryota</taxon>
        <taxon>Metazoa</taxon>
        <taxon>Spiralia</taxon>
        <taxon>Lophotrochozoa</taxon>
        <taxon>Annelida</taxon>
        <taxon>Polychaeta</taxon>
        <taxon>Sedentaria</taxon>
        <taxon>Canalipalpata</taxon>
        <taxon>Sabellida</taxon>
        <taxon>Siboglinidae</taxon>
        <taxon>Ridgeia</taxon>
    </lineage>
</organism>
<proteinExistence type="predicted"/>